<organism evidence="1 2">
    <name type="scientific">Cytobacillus depressus</name>
    <dbReference type="NCBI Taxonomy" id="1602942"/>
    <lineage>
        <taxon>Bacteria</taxon>
        <taxon>Bacillati</taxon>
        <taxon>Bacillota</taxon>
        <taxon>Bacilli</taxon>
        <taxon>Bacillales</taxon>
        <taxon>Bacillaceae</taxon>
        <taxon>Cytobacillus</taxon>
    </lineage>
</organism>
<dbReference type="AlphaFoldDB" id="A0A6L3V8J4"/>
<dbReference type="InterPro" id="IPR023393">
    <property type="entry name" value="START-like_dom_sf"/>
</dbReference>
<evidence type="ECO:0000313" key="2">
    <source>
        <dbReference type="Proteomes" id="UP000481030"/>
    </source>
</evidence>
<comment type="caution">
    <text evidence="1">The sequence shown here is derived from an EMBL/GenBank/DDBJ whole genome shotgun (WGS) entry which is preliminary data.</text>
</comment>
<dbReference type="OrthoDB" id="2360771at2"/>
<dbReference type="CDD" id="cd07812">
    <property type="entry name" value="SRPBCC"/>
    <property type="match status" value="1"/>
</dbReference>
<gene>
    <name evidence="1" type="ORF">F7731_15495</name>
</gene>
<reference evidence="1 2" key="1">
    <citation type="journal article" date="2016" name="Antonie Van Leeuwenhoek">
        <title>Bacillus depressus sp. nov., isolated from soil of a sunflower field.</title>
        <authorList>
            <person name="Wei X."/>
            <person name="Xin D."/>
            <person name="Xin Y."/>
            <person name="Zhang H."/>
            <person name="Wang T."/>
            <person name="Zhang J."/>
        </authorList>
    </citation>
    <scope>NUCLEOTIDE SEQUENCE [LARGE SCALE GENOMIC DNA]</scope>
    <source>
        <strain evidence="1 2">BZ1</strain>
    </source>
</reference>
<accession>A0A6L3V8J4</accession>
<dbReference type="RefSeq" id="WP_151535690.1">
    <property type="nucleotide sequence ID" value="NZ_WBOS01000007.1"/>
</dbReference>
<evidence type="ECO:0000313" key="1">
    <source>
        <dbReference type="EMBL" id="KAB2333265.1"/>
    </source>
</evidence>
<dbReference type="EMBL" id="WBOS01000007">
    <property type="protein sequence ID" value="KAB2333265.1"/>
    <property type="molecule type" value="Genomic_DNA"/>
</dbReference>
<protein>
    <submittedName>
        <fullName evidence="1">SRPBCC family protein</fullName>
    </submittedName>
</protein>
<dbReference type="Proteomes" id="UP000481030">
    <property type="component" value="Unassembled WGS sequence"/>
</dbReference>
<proteinExistence type="predicted"/>
<sequence length="149" mass="17450">MKTWSHEIEIEAPIEKIWNLLDGSLENMQSIMPQVIEHKPIRITDEGVGSIYRQKYKEGNRVQEYDVETLEYLNSPTNKKLKVGFVLANMFDITAYYELIQINSEKTLFKYTVSNQALKWFVNIFLLLSNKKIVVDFTERVKNVAEGEK</sequence>
<dbReference type="Gene3D" id="3.30.530.20">
    <property type="match status" value="1"/>
</dbReference>
<name>A0A6L3V8J4_9BACI</name>
<dbReference type="SUPFAM" id="SSF55961">
    <property type="entry name" value="Bet v1-like"/>
    <property type="match status" value="1"/>
</dbReference>
<keyword evidence="2" id="KW-1185">Reference proteome</keyword>